<feature type="domain" description="C4-type zinc-finger of DNA polymerase delta" evidence="17">
    <location>
        <begin position="1437"/>
        <end position="1505"/>
    </location>
</feature>
<feature type="domain" description="DNA-directed DNA polymerase family B multifunctional" evidence="15">
    <location>
        <begin position="943"/>
        <end position="1394"/>
    </location>
</feature>
<keyword evidence="13" id="KW-0004">4Fe-4S</keyword>
<feature type="compositionally biased region" description="Polar residues" evidence="14">
    <location>
        <begin position="703"/>
        <end position="716"/>
    </location>
</feature>
<dbReference type="GO" id="GO:0000724">
    <property type="term" value="P:double-strand break repair via homologous recombination"/>
    <property type="evidence" value="ECO:0007669"/>
    <property type="project" value="TreeGrafter"/>
</dbReference>
<evidence type="ECO:0000259" key="15">
    <source>
        <dbReference type="Pfam" id="PF00136"/>
    </source>
</evidence>
<dbReference type="InterPro" id="IPR017964">
    <property type="entry name" value="DNA-dir_DNA_pol_B_CS"/>
</dbReference>
<proteinExistence type="inferred from homology"/>
<feature type="region of interest" description="Disordered" evidence="14">
    <location>
        <begin position="496"/>
        <end position="550"/>
    </location>
</feature>
<comment type="similarity">
    <text evidence="2 13">Belongs to the DNA polymerase type-B family.</text>
</comment>
<evidence type="ECO:0000256" key="11">
    <source>
        <dbReference type="ARBA" id="ARBA00023204"/>
    </source>
</evidence>
<keyword evidence="13" id="KW-0235">DNA replication</keyword>
<dbReference type="PANTHER" id="PTHR45812">
    <property type="entry name" value="DNA POLYMERASE ZETA CATALYTIC SUBUNIT"/>
    <property type="match status" value="1"/>
</dbReference>
<dbReference type="GO" id="GO:0000166">
    <property type="term" value="F:nucleotide binding"/>
    <property type="evidence" value="ECO:0007669"/>
    <property type="project" value="InterPro"/>
</dbReference>
<sequence length="1528" mass="172124">MRSSYQSANIPPVDLRNERFHKQLELVYSKEAECSLLYGKPLERDSSPHTDGSFSTARHSLTDLLVTKLIKGDIPDVIKVATDSLPVHGNKKQSCSQREHSRAQLTDTSNNKEITSETEKDTQNINDDNLIGEGNKRKANQPKKQQEDRAVTICPIKTAPTRLAIEGNLNGLGLHSIQAPVAFCSNLQDLPDRPVEHGGRVLKVESRRICELSPFTTSQHIIGIWEWRKKSVASSKLLASQSIGKALLERLQQEAQLRLMMAGDHKVILAPIHCPPSHASVVTWLLKNMATVREEKLKQERKSAPTNSNSLVDDLQLEERQKSDILSYNPDDSFLKDANQSSDTLEKNTCEIHSVKKSGENNSSISKADHSISNSLDDSSTLIDTDLELSCTTPTETPAPIVSPAEALTLSNPSAVTSPQDSHATPPSEGQVIQRKRKLKFEDNGSQSSSQENSISNPNILDEHFRKTKRRLVNFRNLNDKIELLVTTMSSTPVRRTSNDLFDPTCTPISSPQDVQDRSKQMIPTLGSEQVEKPAKKSQSMDKPTPVIKPVSTSTENLLKDNFLTSQTQRKFSNLGLTTAEVSQIEGPTPKNSFGFKVPQTHVQDAKALHKYQYVTTLSVELHIETRGDLKPDPEFDAIQAVFYSVLDDIPADQGRRNITGVILVDKDSWSNIAHRLESDKTSKDKSLSPGKINMLSAYPSELPSTSTFPHTSDNPTIPCRSQVPMCNPNLEKIKGEHPTTSPSLQSVSKPERGQALLEKCAVDDLEVTYVQDEMDIINTFTQLVSSFDPDILVGYEIQMLSWGYLLQRAAHLNVDLCSKIARVQDSKENNHFTSEKDEWGADHMSEIHVAGRIVLNLWRILRHEVALNVYSFESVAFHVLHRRIPLYSFRTLTKWYNNRTFLQRWRVFEHYTARVKGQLEIIDQLDLIGKTSEFARVFGIEFYDVLARGSQIRVESMMLRIAKPLNYVAVSPGVNQRARQRAPECIPLNLEPESKYYTSPVVVLDFQSLYPSIMIAYNYCFSTCLGRLDFLENAHEGPFEFGCTTLNVKPGTLKKIKEHVTVSPNGVAFLNSSVRKGVLPTMVEEILNTRLMVKKSMKAYKNDKILTRMLDARQLGLKLIANVTYGYTGASYSGRMPCIEVGDSIVRKARESLERAIELVRNTPKWGASVVYGDTDSMFIHLPGRSKEEAFKIGHEIADAVTAMFPKPMKLRFEKVYLPCVLQTKKRYVGFMYESADQKEPIFDAKGIETVRRDSCSAVSKILERSIKVLFSTHDLSRVRAYVTRQLHKLLEGKVGLLDLIFAKEFRGTMGYKPGACVPALEIARKRLRIDRRSEPRVGERVPYVIIHGSPGLPLIQLVREPWELVTDTTLRLNANYYITKQILPPLDRLFALIGINVFKWYSVMPKVVRVGHLMGTAQSTAKQGTISQFFATTNCPVCEIQTKKSICDNCRRDPQLVVWTLTAKIHDWDRTYNKLTQVCHTCQGIQEGEQSCVSLDCPILFRRNLAKMDLSRSDNLQQTLNKYLQF</sequence>
<evidence type="ECO:0000256" key="5">
    <source>
        <dbReference type="ARBA" id="ARBA00022723"/>
    </source>
</evidence>
<keyword evidence="9 13" id="KW-0408">Iron</keyword>
<dbReference type="FunFam" id="1.10.287.690:FF:000002">
    <property type="entry name" value="DNA polymerase zeta"/>
    <property type="match status" value="1"/>
</dbReference>
<feature type="compositionally biased region" description="Low complexity" evidence="14">
    <location>
        <begin position="444"/>
        <end position="460"/>
    </location>
</feature>
<dbReference type="Gene3D" id="3.30.420.10">
    <property type="entry name" value="Ribonuclease H-like superfamily/Ribonuclease H"/>
    <property type="match status" value="1"/>
</dbReference>
<dbReference type="InterPro" id="IPR006134">
    <property type="entry name" value="DNA-dir_DNA_pol_B_multi_dom"/>
</dbReference>
<evidence type="ECO:0000256" key="13">
    <source>
        <dbReference type="RuleBase" id="RU000442"/>
    </source>
</evidence>
<gene>
    <name evidence="18" type="ORF">GSLYS_00005983001</name>
</gene>
<dbReference type="GO" id="GO:0016035">
    <property type="term" value="C:zeta DNA polymerase complex"/>
    <property type="evidence" value="ECO:0007669"/>
    <property type="project" value="InterPro"/>
</dbReference>
<dbReference type="SUPFAM" id="SSF56672">
    <property type="entry name" value="DNA/RNA polymerases"/>
    <property type="match status" value="1"/>
</dbReference>
<evidence type="ECO:0000256" key="14">
    <source>
        <dbReference type="SAM" id="MobiDB-lite"/>
    </source>
</evidence>
<dbReference type="Gene3D" id="1.10.287.690">
    <property type="entry name" value="Helix hairpin bin"/>
    <property type="match status" value="1"/>
</dbReference>
<evidence type="ECO:0000256" key="2">
    <source>
        <dbReference type="ARBA" id="ARBA00005755"/>
    </source>
</evidence>
<dbReference type="PANTHER" id="PTHR45812:SF1">
    <property type="entry name" value="DNA POLYMERASE ZETA CATALYTIC SUBUNIT"/>
    <property type="match status" value="1"/>
</dbReference>
<dbReference type="PRINTS" id="PR00106">
    <property type="entry name" value="DNAPOLB"/>
</dbReference>
<dbReference type="Pfam" id="PF14260">
    <property type="entry name" value="zf-C4pol"/>
    <property type="match status" value="1"/>
</dbReference>
<dbReference type="GO" id="GO:0003677">
    <property type="term" value="F:DNA binding"/>
    <property type="evidence" value="ECO:0007669"/>
    <property type="project" value="UniProtKB-KW"/>
</dbReference>
<dbReference type="GO" id="GO:0005634">
    <property type="term" value="C:nucleus"/>
    <property type="evidence" value="ECO:0007669"/>
    <property type="project" value="UniProtKB-SubCell"/>
</dbReference>
<evidence type="ECO:0000313" key="19">
    <source>
        <dbReference type="Proteomes" id="UP001497497"/>
    </source>
</evidence>
<feature type="compositionally biased region" description="Polar residues" evidence="14">
    <location>
        <begin position="412"/>
        <end position="425"/>
    </location>
</feature>
<keyword evidence="11" id="KW-0234">DNA repair</keyword>
<dbReference type="CDD" id="cd05778">
    <property type="entry name" value="DNA_polB_zeta_exo"/>
    <property type="match status" value="1"/>
</dbReference>
<dbReference type="FunFam" id="1.10.132.60:FF:000005">
    <property type="entry name" value="Putative DNA polymerase zeta catalytic subunit"/>
    <property type="match status" value="1"/>
</dbReference>
<feature type="compositionally biased region" description="Polar residues" evidence="14">
    <location>
        <begin position="103"/>
        <end position="113"/>
    </location>
</feature>
<name>A0AAV2HDM9_LYMST</name>
<dbReference type="GO" id="GO:0051539">
    <property type="term" value="F:4 iron, 4 sulfur cluster binding"/>
    <property type="evidence" value="ECO:0007669"/>
    <property type="project" value="UniProtKB-KW"/>
</dbReference>
<dbReference type="GO" id="GO:0006260">
    <property type="term" value="P:DNA replication"/>
    <property type="evidence" value="ECO:0007669"/>
    <property type="project" value="UniProtKB-KW"/>
</dbReference>
<keyword evidence="8 13" id="KW-0239">DNA-directed DNA polymerase</keyword>
<dbReference type="Gene3D" id="3.90.1600.10">
    <property type="entry name" value="Palm domain of DNA polymerase"/>
    <property type="match status" value="1"/>
</dbReference>
<dbReference type="Gene3D" id="1.10.132.60">
    <property type="entry name" value="DNA polymerase family B, C-terminal domain"/>
    <property type="match status" value="1"/>
</dbReference>
<dbReference type="InterPro" id="IPR043502">
    <property type="entry name" value="DNA/RNA_pol_sf"/>
</dbReference>
<feature type="region of interest" description="Disordered" evidence="14">
    <location>
        <begin position="296"/>
        <end position="377"/>
    </location>
</feature>
<dbReference type="FunFam" id="3.30.420.10:FF:000024">
    <property type="entry name" value="DNA polymerase zeta catalytic subunit"/>
    <property type="match status" value="1"/>
</dbReference>
<dbReference type="Proteomes" id="UP001497497">
    <property type="component" value="Unassembled WGS sequence"/>
</dbReference>
<dbReference type="Pfam" id="PF03104">
    <property type="entry name" value="DNA_pol_B_exo1"/>
    <property type="match status" value="1"/>
</dbReference>
<keyword evidence="13" id="KW-0863">Zinc-finger</keyword>
<dbReference type="InterPro" id="IPR006172">
    <property type="entry name" value="DNA-dir_DNA_pol_B"/>
</dbReference>
<keyword evidence="13" id="KW-0238">DNA-binding</keyword>
<dbReference type="InterPro" id="IPR042087">
    <property type="entry name" value="DNA_pol_B_thumb"/>
</dbReference>
<dbReference type="GO" id="GO:0008270">
    <property type="term" value="F:zinc ion binding"/>
    <property type="evidence" value="ECO:0007669"/>
    <property type="project" value="UniProtKB-KW"/>
</dbReference>
<keyword evidence="6" id="KW-0227">DNA damage</keyword>
<keyword evidence="5 13" id="KW-0479">Metal-binding</keyword>
<comment type="catalytic activity">
    <reaction evidence="12 13">
        <text>DNA(n) + a 2'-deoxyribonucleoside 5'-triphosphate = DNA(n+1) + diphosphate</text>
        <dbReference type="Rhea" id="RHEA:22508"/>
        <dbReference type="Rhea" id="RHEA-COMP:17339"/>
        <dbReference type="Rhea" id="RHEA-COMP:17340"/>
        <dbReference type="ChEBI" id="CHEBI:33019"/>
        <dbReference type="ChEBI" id="CHEBI:61560"/>
        <dbReference type="ChEBI" id="CHEBI:173112"/>
        <dbReference type="EC" id="2.7.7.7"/>
    </reaction>
</comment>
<evidence type="ECO:0000256" key="12">
    <source>
        <dbReference type="ARBA" id="ARBA00049244"/>
    </source>
</evidence>
<comment type="caution">
    <text evidence="18">The sequence shown here is derived from an EMBL/GenBank/DDBJ whole genome shotgun (WGS) entry which is preliminary data.</text>
</comment>
<dbReference type="SUPFAM" id="SSF53098">
    <property type="entry name" value="Ribonuclease H-like"/>
    <property type="match status" value="1"/>
</dbReference>
<keyword evidence="3 13" id="KW-0808">Transferase</keyword>
<dbReference type="Pfam" id="PF00136">
    <property type="entry name" value="DNA_pol_B"/>
    <property type="match status" value="1"/>
</dbReference>
<dbReference type="InterPro" id="IPR036397">
    <property type="entry name" value="RNaseH_sf"/>
</dbReference>
<protein>
    <recommendedName>
        <fullName evidence="13">DNA polymerase</fullName>
        <ecNumber evidence="13">2.7.7.7</ecNumber>
    </recommendedName>
</protein>
<comment type="subcellular location">
    <subcellularLocation>
        <location evidence="13">Nucleus</location>
    </subcellularLocation>
</comment>
<feature type="region of interest" description="Disordered" evidence="14">
    <location>
        <begin position="87"/>
        <end position="149"/>
    </location>
</feature>
<evidence type="ECO:0000256" key="3">
    <source>
        <dbReference type="ARBA" id="ARBA00022679"/>
    </source>
</evidence>
<accession>A0AAV2HDM9</accession>
<evidence type="ECO:0000256" key="4">
    <source>
        <dbReference type="ARBA" id="ARBA00022695"/>
    </source>
</evidence>
<evidence type="ECO:0000259" key="16">
    <source>
        <dbReference type="Pfam" id="PF03104"/>
    </source>
</evidence>
<feature type="domain" description="DNA-directed DNA polymerase family B exonuclease" evidence="16">
    <location>
        <begin position="759"/>
        <end position="876"/>
    </location>
</feature>
<keyword evidence="4 13" id="KW-0548">Nucleotidyltransferase</keyword>
<dbReference type="InterPro" id="IPR023211">
    <property type="entry name" value="DNA_pol_palm_dom_sf"/>
</dbReference>
<feature type="compositionally biased region" description="Basic and acidic residues" evidence="14">
    <location>
        <begin position="344"/>
        <end position="359"/>
    </location>
</feature>
<dbReference type="SMART" id="SM00486">
    <property type="entry name" value="POLBc"/>
    <property type="match status" value="1"/>
</dbReference>
<reference evidence="18 19" key="1">
    <citation type="submission" date="2024-04" db="EMBL/GenBank/DDBJ databases">
        <authorList>
            <consortium name="Genoscope - CEA"/>
            <person name="William W."/>
        </authorList>
    </citation>
    <scope>NUCLEOTIDE SEQUENCE [LARGE SCALE GENOMIC DNA]</scope>
</reference>
<comment type="cofactor">
    <cofactor evidence="1 13">
        <name>[4Fe-4S] cluster</name>
        <dbReference type="ChEBI" id="CHEBI:49883"/>
    </cofactor>
</comment>
<evidence type="ECO:0000256" key="1">
    <source>
        <dbReference type="ARBA" id="ARBA00001966"/>
    </source>
</evidence>
<evidence type="ECO:0000256" key="6">
    <source>
        <dbReference type="ARBA" id="ARBA00022763"/>
    </source>
</evidence>
<keyword evidence="7 13" id="KW-0862">Zinc</keyword>
<feature type="region of interest" description="Disordered" evidence="14">
    <location>
        <begin position="679"/>
        <end position="721"/>
    </location>
</feature>
<dbReference type="InterPro" id="IPR006133">
    <property type="entry name" value="DNA-dir_DNA_pol_B_exonuc"/>
</dbReference>
<evidence type="ECO:0000256" key="8">
    <source>
        <dbReference type="ARBA" id="ARBA00022932"/>
    </source>
</evidence>
<organism evidence="18 19">
    <name type="scientific">Lymnaea stagnalis</name>
    <name type="common">Great pond snail</name>
    <name type="synonym">Helix stagnalis</name>
    <dbReference type="NCBI Taxonomy" id="6523"/>
    <lineage>
        <taxon>Eukaryota</taxon>
        <taxon>Metazoa</taxon>
        <taxon>Spiralia</taxon>
        <taxon>Lophotrochozoa</taxon>
        <taxon>Mollusca</taxon>
        <taxon>Gastropoda</taxon>
        <taxon>Heterobranchia</taxon>
        <taxon>Euthyneura</taxon>
        <taxon>Panpulmonata</taxon>
        <taxon>Hygrophila</taxon>
        <taxon>Lymnaeoidea</taxon>
        <taxon>Lymnaeidae</taxon>
        <taxon>Lymnaea</taxon>
    </lineage>
</organism>
<evidence type="ECO:0000256" key="10">
    <source>
        <dbReference type="ARBA" id="ARBA00023014"/>
    </source>
</evidence>
<evidence type="ECO:0000259" key="17">
    <source>
        <dbReference type="Pfam" id="PF14260"/>
    </source>
</evidence>
<dbReference type="InterPro" id="IPR030559">
    <property type="entry name" value="PolZ_Rev3"/>
</dbReference>
<feature type="region of interest" description="Disordered" evidence="14">
    <location>
        <begin position="412"/>
        <end position="462"/>
    </location>
</feature>
<keyword evidence="10 13" id="KW-0411">Iron-sulfur</keyword>
<evidence type="ECO:0000256" key="9">
    <source>
        <dbReference type="ARBA" id="ARBA00023004"/>
    </source>
</evidence>
<dbReference type="CDD" id="cd05534">
    <property type="entry name" value="POLBc_zeta"/>
    <property type="match status" value="1"/>
</dbReference>
<evidence type="ECO:0000256" key="7">
    <source>
        <dbReference type="ARBA" id="ARBA00022833"/>
    </source>
</evidence>
<evidence type="ECO:0000313" key="18">
    <source>
        <dbReference type="EMBL" id="CAL1531888.1"/>
    </source>
</evidence>
<dbReference type="GO" id="GO:0003887">
    <property type="term" value="F:DNA-directed DNA polymerase activity"/>
    <property type="evidence" value="ECO:0007669"/>
    <property type="project" value="UniProtKB-KW"/>
</dbReference>
<dbReference type="GO" id="GO:0042276">
    <property type="term" value="P:error-prone translesion synthesis"/>
    <property type="evidence" value="ECO:0007669"/>
    <property type="project" value="TreeGrafter"/>
</dbReference>
<dbReference type="InterPro" id="IPR025687">
    <property type="entry name" value="Znf-C4pol"/>
</dbReference>
<dbReference type="EC" id="2.7.7.7" evidence="13"/>
<keyword evidence="19" id="KW-1185">Reference proteome</keyword>
<dbReference type="InterPro" id="IPR012337">
    <property type="entry name" value="RNaseH-like_sf"/>
</dbReference>
<dbReference type="EMBL" id="CAXITT010000100">
    <property type="protein sequence ID" value="CAL1531888.1"/>
    <property type="molecule type" value="Genomic_DNA"/>
</dbReference>
<keyword evidence="13" id="KW-0539">Nucleus</keyword>
<dbReference type="PROSITE" id="PS00116">
    <property type="entry name" value="DNA_POLYMERASE_B"/>
    <property type="match status" value="1"/>
</dbReference>